<dbReference type="EC" id="3.5.1.4" evidence="3"/>
<sequence>MMDEILSLDATGQADRIAKGDLSPLELLDATIARCEDRNPALNAVTVKFYDMARDAVKAGRVPAGPFHGVPFLLKDFYAHKAGTPTTASSALLAGGVMDHDSILTERFEAAGFVIFGKTNVPEMVSIGTTEPLLYGPARNPVDPERTPGGSSGGAAAAVAGGMVAAAHANDGAGSTRIPASYCGLFGLKPSRARITLGPDVGESIGGITSEHVVTKSVRDSAAILDATQGAAPGDPYVAPAVSGSYLDSLSQPLSGLRIAVSTDPFFDGCTTDPQVGAQVLKAAALLETMGHEVSETAPPLTPAEFREVFRRFWPMTVSRAAFGLAAARDCSVEEIAAQMEPINRHMVSLGIGLPAVQYITDLVYFQGLTRRMGRFFETADVLLTPVVLHPAPKLGHYDVDRIGAERAFDRVMESFAFTCLANVTGLPAASVPFGHTKEGLPVGIQITAALGREDLLFRLAATIEQHLQQEV</sequence>
<evidence type="ECO:0000259" key="2">
    <source>
        <dbReference type="Pfam" id="PF01425"/>
    </source>
</evidence>
<dbReference type="Pfam" id="PF01425">
    <property type="entry name" value="Amidase"/>
    <property type="match status" value="1"/>
</dbReference>
<dbReference type="InterPro" id="IPR000120">
    <property type="entry name" value="Amidase"/>
</dbReference>
<keyword evidence="4" id="KW-1185">Reference proteome</keyword>
<dbReference type="PANTHER" id="PTHR11895:SF7">
    <property type="entry name" value="GLUTAMYL-TRNA(GLN) AMIDOTRANSFERASE SUBUNIT A, MITOCHONDRIAL"/>
    <property type="match status" value="1"/>
</dbReference>
<comment type="similarity">
    <text evidence="1">Belongs to the amidase family.</text>
</comment>
<dbReference type="InterPro" id="IPR036928">
    <property type="entry name" value="AS_sf"/>
</dbReference>
<organism evidence="3 4">
    <name type="scientific">Salipiger abyssi</name>
    <dbReference type="NCBI Taxonomy" id="1250539"/>
    <lineage>
        <taxon>Bacteria</taxon>
        <taxon>Pseudomonadati</taxon>
        <taxon>Pseudomonadota</taxon>
        <taxon>Alphaproteobacteria</taxon>
        <taxon>Rhodobacterales</taxon>
        <taxon>Roseobacteraceae</taxon>
        <taxon>Salipiger</taxon>
    </lineage>
</organism>
<proteinExistence type="inferred from homology"/>
<keyword evidence="3" id="KW-0378">Hydrolase</keyword>
<geneLocation type="plasmid" evidence="4">
    <name>ppaby2</name>
</geneLocation>
<dbReference type="GO" id="GO:0004040">
    <property type="term" value="F:amidase activity"/>
    <property type="evidence" value="ECO:0007669"/>
    <property type="project" value="UniProtKB-EC"/>
</dbReference>
<dbReference type="RefSeq" id="WP_083716696.1">
    <property type="nucleotide sequence ID" value="NZ_CP015090.1"/>
</dbReference>
<dbReference type="OrthoDB" id="9777859at2"/>
<dbReference type="KEGG" id="paby:Ga0080574_TMP139"/>
<feature type="domain" description="Amidase" evidence="2">
    <location>
        <begin position="26"/>
        <end position="457"/>
    </location>
</feature>
<gene>
    <name evidence="3" type="ORF">Ga0080574_TMP139</name>
</gene>
<keyword evidence="3" id="KW-0614">Plasmid</keyword>
<reference evidence="3 4" key="1">
    <citation type="submission" date="2016-04" db="EMBL/GenBank/DDBJ databases">
        <title>Deep-sea bacteria in the southern Pacific.</title>
        <authorList>
            <person name="Tang K."/>
        </authorList>
    </citation>
    <scope>NUCLEOTIDE SEQUENCE [LARGE SCALE GENOMIC DNA]</scope>
    <source>
        <strain evidence="3 4">JLT2014</strain>
        <plasmid evidence="4">ppaby2</plasmid>
    </source>
</reference>
<evidence type="ECO:0000313" key="4">
    <source>
        <dbReference type="Proteomes" id="UP000187059"/>
    </source>
</evidence>
<dbReference type="PANTHER" id="PTHR11895">
    <property type="entry name" value="TRANSAMIDASE"/>
    <property type="match status" value="1"/>
</dbReference>
<evidence type="ECO:0000256" key="1">
    <source>
        <dbReference type="ARBA" id="ARBA00009199"/>
    </source>
</evidence>
<name>A0A1P8UM72_9RHOB</name>
<evidence type="ECO:0000313" key="3">
    <source>
        <dbReference type="EMBL" id="APZ50473.1"/>
    </source>
</evidence>
<protein>
    <submittedName>
        <fullName evidence="3">Amidase</fullName>
        <ecNumber evidence="3">3.5.1.4</ecNumber>
    </submittedName>
</protein>
<accession>A0A1P8UM72</accession>
<dbReference type="Gene3D" id="3.90.1300.10">
    <property type="entry name" value="Amidase signature (AS) domain"/>
    <property type="match status" value="1"/>
</dbReference>
<dbReference type="AlphaFoldDB" id="A0A1P8UM72"/>
<dbReference type="Proteomes" id="UP000187059">
    <property type="component" value="Plasmid pPABY2"/>
</dbReference>
<dbReference type="InterPro" id="IPR023631">
    <property type="entry name" value="Amidase_dom"/>
</dbReference>
<dbReference type="SUPFAM" id="SSF75304">
    <property type="entry name" value="Amidase signature (AS) enzymes"/>
    <property type="match status" value="1"/>
</dbReference>
<dbReference type="EMBL" id="CP015090">
    <property type="protein sequence ID" value="APZ50473.1"/>
    <property type="molecule type" value="Genomic_DNA"/>
</dbReference>